<dbReference type="GeneID" id="39850349"/>
<proteinExistence type="predicted"/>
<dbReference type="STRING" id="1227500.C494_11645"/>
<evidence type="ECO:0000256" key="1">
    <source>
        <dbReference type="SAM" id="MobiDB-lite"/>
    </source>
</evidence>
<protein>
    <submittedName>
        <fullName evidence="2">Uncharacterized protein</fullName>
    </submittedName>
</protein>
<comment type="caution">
    <text evidence="2">The sequence shown here is derived from an EMBL/GenBank/DDBJ whole genome shotgun (WGS) entry which is preliminary data.</text>
</comment>
<accession>L9WEY9</accession>
<dbReference type="AlphaFoldDB" id="L9WEY9"/>
<evidence type="ECO:0000313" key="2">
    <source>
        <dbReference type="EMBL" id="ELY47851.1"/>
    </source>
</evidence>
<name>L9WEY9_9EURY</name>
<sequence length="87" mass="8638">MTRRSVPGRGATDGVRPVAGQPTELGGTDVGTTVAPGGASTLHASSAGRCFGLEHRLDDTETVAATESDDCCGSAPAAIAAVSEPER</sequence>
<reference evidence="2 3" key="1">
    <citation type="journal article" date="2014" name="PLoS Genet.">
        <title>Phylogenetically driven sequencing of extremely halophilic archaea reveals strategies for static and dynamic osmo-response.</title>
        <authorList>
            <person name="Becker E.A."/>
            <person name="Seitzer P.M."/>
            <person name="Tritt A."/>
            <person name="Larsen D."/>
            <person name="Krusor M."/>
            <person name="Yao A.I."/>
            <person name="Wu D."/>
            <person name="Madern D."/>
            <person name="Eisen J.A."/>
            <person name="Darling A.E."/>
            <person name="Facciotti M.T."/>
        </authorList>
    </citation>
    <scope>NUCLEOTIDE SEQUENCE [LARGE SCALE GENOMIC DNA]</scope>
    <source>
        <strain evidence="2 3">JCM 10635</strain>
    </source>
</reference>
<dbReference type="RefSeq" id="WP_006066476.1">
    <property type="nucleotide sequence ID" value="NZ_AOHY01000034.1"/>
</dbReference>
<dbReference type="Proteomes" id="UP000011690">
    <property type="component" value="Unassembled WGS sequence"/>
</dbReference>
<dbReference type="EMBL" id="AOHY01000034">
    <property type="protein sequence ID" value="ELY47851.1"/>
    <property type="molecule type" value="Genomic_DNA"/>
</dbReference>
<keyword evidence="3" id="KW-1185">Reference proteome</keyword>
<feature type="region of interest" description="Disordered" evidence="1">
    <location>
        <begin position="1"/>
        <end position="40"/>
    </location>
</feature>
<gene>
    <name evidence="2" type="ORF">C494_11645</name>
</gene>
<dbReference type="PATRIC" id="fig|1227500.6.peg.2344"/>
<organism evidence="2 3">
    <name type="scientific">Natronorubrum bangense JCM 10635</name>
    <dbReference type="NCBI Taxonomy" id="1227500"/>
    <lineage>
        <taxon>Archaea</taxon>
        <taxon>Methanobacteriati</taxon>
        <taxon>Methanobacteriota</taxon>
        <taxon>Stenosarchaea group</taxon>
        <taxon>Halobacteria</taxon>
        <taxon>Halobacteriales</taxon>
        <taxon>Natrialbaceae</taxon>
        <taxon>Natronorubrum</taxon>
    </lineage>
</organism>
<evidence type="ECO:0000313" key="3">
    <source>
        <dbReference type="Proteomes" id="UP000011690"/>
    </source>
</evidence>